<gene>
    <name evidence="1" type="ORF">BpHYR1_017610</name>
</gene>
<organism evidence="1 2">
    <name type="scientific">Brachionus plicatilis</name>
    <name type="common">Marine rotifer</name>
    <name type="synonym">Brachionus muelleri</name>
    <dbReference type="NCBI Taxonomy" id="10195"/>
    <lineage>
        <taxon>Eukaryota</taxon>
        <taxon>Metazoa</taxon>
        <taxon>Spiralia</taxon>
        <taxon>Gnathifera</taxon>
        <taxon>Rotifera</taxon>
        <taxon>Eurotatoria</taxon>
        <taxon>Monogononta</taxon>
        <taxon>Pseudotrocha</taxon>
        <taxon>Ploima</taxon>
        <taxon>Brachionidae</taxon>
        <taxon>Brachionus</taxon>
    </lineage>
</organism>
<comment type="caution">
    <text evidence="1">The sequence shown here is derived from an EMBL/GenBank/DDBJ whole genome shotgun (WGS) entry which is preliminary data.</text>
</comment>
<dbReference type="AlphaFoldDB" id="A0A3M7Q8C9"/>
<protein>
    <submittedName>
        <fullName evidence="1">Uncharacterized protein</fullName>
    </submittedName>
</protein>
<keyword evidence="2" id="KW-1185">Reference proteome</keyword>
<evidence type="ECO:0000313" key="1">
    <source>
        <dbReference type="EMBL" id="RNA07452.1"/>
    </source>
</evidence>
<dbReference type="EMBL" id="REGN01007035">
    <property type="protein sequence ID" value="RNA07452.1"/>
    <property type="molecule type" value="Genomic_DNA"/>
</dbReference>
<reference evidence="1 2" key="1">
    <citation type="journal article" date="2018" name="Sci. Rep.">
        <title>Genomic signatures of local adaptation to the degree of environmental predictability in rotifers.</title>
        <authorList>
            <person name="Franch-Gras L."/>
            <person name="Hahn C."/>
            <person name="Garcia-Roger E.M."/>
            <person name="Carmona M.J."/>
            <person name="Serra M."/>
            <person name="Gomez A."/>
        </authorList>
    </citation>
    <scope>NUCLEOTIDE SEQUENCE [LARGE SCALE GENOMIC DNA]</scope>
    <source>
        <strain evidence="1">HYR1</strain>
    </source>
</reference>
<accession>A0A3M7Q8C9</accession>
<dbReference type="Proteomes" id="UP000276133">
    <property type="component" value="Unassembled WGS sequence"/>
</dbReference>
<sequence>MTIIYFNSNHKISKNLDFLKQELIWMWKSKVKENENGLILEKTIKILNLSGIYPIQACFTKYHFLSFIP</sequence>
<name>A0A3M7Q8C9_BRAPC</name>
<proteinExistence type="predicted"/>
<evidence type="ECO:0000313" key="2">
    <source>
        <dbReference type="Proteomes" id="UP000276133"/>
    </source>
</evidence>